<evidence type="ECO:0000256" key="1">
    <source>
        <dbReference type="ARBA" id="ARBA00004141"/>
    </source>
</evidence>
<comment type="subcellular location">
    <subcellularLocation>
        <location evidence="1">Membrane</location>
        <topology evidence="1">Multi-pass membrane protein</topology>
    </subcellularLocation>
</comment>
<name>A0A9P7Z7M5_9HELO</name>
<evidence type="ECO:0000256" key="3">
    <source>
        <dbReference type="ARBA" id="ARBA00022692"/>
    </source>
</evidence>
<evidence type="ECO:0000256" key="5">
    <source>
        <dbReference type="ARBA" id="ARBA00023136"/>
    </source>
</evidence>
<evidence type="ECO:0000256" key="2">
    <source>
        <dbReference type="ARBA" id="ARBA00022448"/>
    </source>
</evidence>
<dbReference type="OrthoDB" id="9971669at2759"/>
<sequence length="104" mass="11504">MCTTFILSYEGLIACRFFLGQYEGGMVHKSLAGTFGGLPAAGLTKILDWGTSNCRIRTWRNIFFEGRFTLILAGLGTIVLPSAPNTCKFLTPRDQSIALERINR</sequence>
<dbReference type="GO" id="GO:0016020">
    <property type="term" value="C:membrane"/>
    <property type="evidence" value="ECO:0007669"/>
    <property type="project" value="UniProtKB-SubCell"/>
</dbReference>
<proteinExistence type="predicted"/>
<dbReference type="EMBL" id="MU253792">
    <property type="protein sequence ID" value="KAG9246787.1"/>
    <property type="molecule type" value="Genomic_DNA"/>
</dbReference>
<dbReference type="Proteomes" id="UP000887226">
    <property type="component" value="Unassembled WGS sequence"/>
</dbReference>
<organism evidence="6 7">
    <name type="scientific">Calycina marina</name>
    <dbReference type="NCBI Taxonomy" id="1763456"/>
    <lineage>
        <taxon>Eukaryota</taxon>
        <taxon>Fungi</taxon>
        <taxon>Dikarya</taxon>
        <taxon>Ascomycota</taxon>
        <taxon>Pezizomycotina</taxon>
        <taxon>Leotiomycetes</taxon>
        <taxon>Helotiales</taxon>
        <taxon>Pezizellaceae</taxon>
        <taxon>Calycina</taxon>
    </lineage>
</organism>
<dbReference type="PANTHER" id="PTHR43791">
    <property type="entry name" value="PERMEASE-RELATED"/>
    <property type="match status" value="1"/>
</dbReference>
<evidence type="ECO:0000256" key="4">
    <source>
        <dbReference type="ARBA" id="ARBA00022989"/>
    </source>
</evidence>
<keyword evidence="2" id="KW-0813">Transport</keyword>
<keyword evidence="5" id="KW-0472">Membrane</keyword>
<evidence type="ECO:0000313" key="6">
    <source>
        <dbReference type="EMBL" id="KAG9246787.1"/>
    </source>
</evidence>
<keyword evidence="4" id="KW-1133">Transmembrane helix</keyword>
<keyword evidence="3" id="KW-0812">Transmembrane</keyword>
<dbReference type="AlphaFoldDB" id="A0A9P7Z7M5"/>
<dbReference type="PANTHER" id="PTHR43791:SF53">
    <property type="entry name" value="MAJOR FACILITATOR SUPERFAMILY (MFS) PROFILE DOMAIN-CONTAINING PROTEIN"/>
    <property type="match status" value="1"/>
</dbReference>
<keyword evidence="7" id="KW-1185">Reference proteome</keyword>
<dbReference type="GO" id="GO:0022857">
    <property type="term" value="F:transmembrane transporter activity"/>
    <property type="evidence" value="ECO:0007669"/>
    <property type="project" value="TreeGrafter"/>
</dbReference>
<gene>
    <name evidence="6" type="ORF">BJ878DRAFT_539923</name>
</gene>
<protein>
    <submittedName>
        <fullName evidence="6">Uncharacterized protein</fullName>
    </submittedName>
</protein>
<reference evidence="6" key="1">
    <citation type="journal article" date="2021" name="IMA Fungus">
        <title>Genomic characterization of three marine fungi, including Emericellopsis atlantica sp. nov. with signatures of a generalist lifestyle and marine biomass degradation.</title>
        <authorList>
            <person name="Hagestad O.C."/>
            <person name="Hou L."/>
            <person name="Andersen J.H."/>
            <person name="Hansen E.H."/>
            <person name="Altermark B."/>
            <person name="Li C."/>
            <person name="Kuhnert E."/>
            <person name="Cox R.J."/>
            <person name="Crous P.W."/>
            <person name="Spatafora J.W."/>
            <person name="Lail K."/>
            <person name="Amirebrahimi M."/>
            <person name="Lipzen A."/>
            <person name="Pangilinan J."/>
            <person name="Andreopoulos W."/>
            <person name="Hayes R.D."/>
            <person name="Ng V."/>
            <person name="Grigoriev I.V."/>
            <person name="Jackson S.A."/>
            <person name="Sutton T.D.S."/>
            <person name="Dobson A.D.W."/>
            <person name="Rama T."/>
        </authorList>
    </citation>
    <scope>NUCLEOTIDE SEQUENCE</scope>
    <source>
        <strain evidence="6">TRa3180A</strain>
    </source>
</reference>
<comment type="caution">
    <text evidence="6">The sequence shown here is derived from an EMBL/GenBank/DDBJ whole genome shotgun (WGS) entry which is preliminary data.</text>
</comment>
<accession>A0A9P7Z7M5</accession>
<evidence type="ECO:0000313" key="7">
    <source>
        <dbReference type="Proteomes" id="UP000887226"/>
    </source>
</evidence>